<feature type="compositionally biased region" description="Polar residues" evidence="1">
    <location>
        <begin position="471"/>
        <end position="489"/>
    </location>
</feature>
<evidence type="ECO:0000313" key="3">
    <source>
        <dbReference type="Proteomes" id="UP001556367"/>
    </source>
</evidence>
<feature type="region of interest" description="Disordered" evidence="1">
    <location>
        <begin position="119"/>
        <end position="164"/>
    </location>
</feature>
<feature type="region of interest" description="Disordered" evidence="1">
    <location>
        <begin position="1"/>
        <end position="98"/>
    </location>
</feature>
<gene>
    <name evidence="2" type="ORF">HGRIS_002724</name>
</gene>
<sequence length="524" mass="56064">MGIFARFSQSADATPKVKGDSGKAAASQTQAPDPVATLVTETAVDVDAPTTPSLKQVVDAPKKPEDIPLPLSPPLEHVLTPSTNTIDSSTDTKLERPPAQARRFSFKTFSYVYVDETKEKEADKKREHKHELSAAKEHQKKERAAQALTKQLATPLNASTDRKAKESAMIVRSLIIGPTVNPASPKVTKAVARPQLRKIKSELMKPKSANKVIAQLRALPVLDEAVSTKDGQTVVKSTSQGPIHAVCLSHPDAEEDHLHFAHLNDELADESFAGPSLDVKGVASASIERLTQMFNDMHVIDLIKAPDLGIGQPGDGEGVLAGAVPTAETVLTGIKQITPQLMALGFATGRAILPDHKGIYPPTDRMSVLTYWWGLELALPPPSMIYLANAQSISGTAMNFLSAVALINNGVREILPFVRYISQFLDYEFSAIKAQDRGQGVVCAATWIMPAAMVPRPWDFPDPPADPAISDGNTGDKSTTEKPVTSPNVVITAPIPPLPTVIVSAPTEDNDLATEPEALPVAAS</sequence>
<feature type="region of interest" description="Disordered" evidence="1">
    <location>
        <begin position="460"/>
        <end position="524"/>
    </location>
</feature>
<accession>A0ABR3JM20</accession>
<protein>
    <submittedName>
        <fullName evidence="2">Uncharacterized protein</fullName>
    </submittedName>
</protein>
<feature type="compositionally biased region" description="Polar residues" evidence="1">
    <location>
        <begin position="148"/>
        <end position="159"/>
    </location>
</feature>
<name>A0ABR3JM20_9AGAR</name>
<keyword evidence="3" id="KW-1185">Reference proteome</keyword>
<dbReference type="Proteomes" id="UP001556367">
    <property type="component" value="Unassembled WGS sequence"/>
</dbReference>
<proteinExistence type="predicted"/>
<organism evidence="2 3">
    <name type="scientific">Hohenbuehelia grisea</name>
    <dbReference type="NCBI Taxonomy" id="104357"/>
    <lineage>
        <taxon>Eukaryota</taxon>
        <taxon>Fungi</taxon>
        <taxon>Dikarya</taxon>
        <taxon>Basidiomycota</taxon>
        <taxon>Agaricomycotina</taxon>
        <taxon>Agaricomycetes</taxon>
        <taxon>Agaricomycetidae</taxon>
        <taxon>Agaricales</taxon>
        <taxon>Pleurotineae</taxon>
        <taxon>Pleurotaceae</taxon>
        <taxon>Hohenbuehelia</taxon>
    </lineage>
</organism>
<evidence type="ECO:0000256" key="1">
    <source>
        <dbReference type="SAM" id="MobiDB-lite"/>
    </source>
</evidence>
<feature type="compositionally biased region" description="Polar residues" evidence="1">
    <location>
        <begin position="80"/>
        <end position="89"/>
    </location>
</feature>
<feature type="compositionally biased region" description="Basic and acidic residues" evidence="1">
    <location>
        <begin position="119"/>
        <end position="144"/>
    </location>
</feature>
<dbReference type="EMBL" id="JASNQZ010000006">
    <property type="protein sequence ID" value="KAL0956586.1"/>
    <property type="molecule type" value="Genomic_DNA"/>
</dbReference>
<reference evidence="3" key="1">
    <citation type="submission" date="2024-06" db="EMBL/GenBank/DDBJ databases">
        <title>Multi-omics analyses provide insights into the biosynthesis of the anticancer antibiotic pleurotin in Hohenbuehelia grisea.</title>
        <authorList>
            <person name="Weaver J.A."/>
            <person name="Alberti F."/>
        </authorList>
    </citation>
    <scope>NUCLEOTIDE SEQUENCE [LARGE SCALE GENOMIC DNA]</scope>
    <source>
        <strain evidence="3">T-177</strain>
    </source>
</reference>
<evidence type="ECO:0000313" key="2">
    <source>
        <dbReference type="EMBL" id="KAL0956586.1"/>
    </source>
</evidence>
<comment type="caution">
    <text evidence="2">The sequence shown here is derived from an EMBL/GenBank/DDBJ whole genome shotgun (WGS) entry which is preliminary data.</text>
</comment>